<organism evidence="1 2">
    <name type="scientific">Desmophyllum pertusum</name>
    <dbReference type="NCBI Taxonomy" id="174260"/>
    <lineage>
        <taxon>Eukaryota</taxon>
        <taxon>Metazoa</taxon>
        <taxon>Cnidaria</taxon>
        <taxon>Anthozoa</taxon>
        <taxon>Hexacorallia</taxon>
        <taxon>Scleractinia</taxon>
        <taxon>Caryophylliina</taxon>
        <taxon>Caryophylliidae</taxon>
        <taxon>Desmophyllum</taxon>
    </lineage>
</organism>
<evidence type="ECO:0000313" key="1">
    <source>
        <dbReference type="EMBL" id="KAJ7326135.1"/>
    </source>
</evidence>
<comment type="caution">
    <text evidence="1">The sequence shown here is derived from an EMBL/GenBank/DDBJ whole genome shotgun (WGS) entry which is preliminary data.</text>
</comment>
<dbReference type="Proteomes" id="UP001163046">
    <property type="component" value="Unassembled WGS sequence"/>
</dbReference>
<evidence type="ECO:0008006" key="3">
    <source>
        <dbReference type="Google" id="ProtNLM"/>
    </source>
</evidence>
<dbReference type="OrthoDB" id="5974409at2759"/>
<protein>
    <recommendedName>
        <fullName evidence="3">Kinesin light chain</fullName>
    </recommendedName>
</protein>
<sequence length="130" mass="14893">MRSLQTEAWRPPWTASILHYIGDSYKALAIGNSEHGYAEQAEMYFREALELRRRLLGVHQDTARSHVFLSDVSVIRGEFKSALEELEKALEIQKDVLGPQHKITSDTLDKITDVLAKLDTKKRQRKDGKT</sequence>
<proteinExistence type="predicted"/>
<dbReference type="EMBL" id="MU827803">
    <property type="protein sequence ID" value="KAJ7326135.1"/>
    <property type="molecule type" value="Genomic_DNA"/>
</dbReference>
<dbReference type="Gene3D" id="1.25.40.10">
    <property type="entry name" value="Tetratricopeptide repeat domain"/>
    <property type="match status" value="1"/>
</dbReference>
<reference evidence="1" key="1">
    <citation type="submission" date="2023-01" db="EMBL/GenBank/DDBJ databases">
        <title>Genome assembly of the deep-sea coral Lophelia pertusa.</title>
        <authorList>
            <person name="Herrera S."/>
            <person name="Cordes E."/>
        </authorList>
    </citation>
    <scope>NUCLEOTIDE SEQUENCE</scope>
    <source>
        <strain evidence="1">USNM1676648</strain>
        <tissue evidence="1">Polyp</tissue>
    </source>
</reference>
<dbReference type="SUPFAM" id="SSF48452">
    <property type="entry name" value="TPR-like"/>
    <property type="match status" value="1"/>
</dbReference>
<dbReference type="InterPro" id="IPR011990">
    <property type="entry name" value="TPR-like_helical_dom_sf"/>
</dbReference>
<dbReference type="AlphaFoldDB" id="A0A9W9Y9A0"/>
<name>A0A9W9Y9A0_9CNID</name>
<gene>
    <name evidence="1" type="ORF">OS493_027986</name>
</gene>
<keyword evidence="2" id="KW-1185">Reference proteome</keyword>
<dbReference type="Pfam" id="PF13424">
    <property type="entry name" value="TPR_12"/>
    <property type="match status" value="1"/>
</dbReference>
<accession>A0A9W9Y9A0</accession>
<evidence type="ECO:0000313" key="2">
    <source>
        <dbReference type="Proteomes" id="UP001163046"/>
    </source>
</evidence>